<feature type="compositionally biased region" description="Basic and acidic residues" evidence="2">
    <location>
        <begin position="320"/>
        <end position="335"/>
    </location>
</feature>
<dbReference type="InterPro" id="IPR024771">
    <property type="entry name" value="SUZ"/>
</dbReference>
<dbReference type="InterPro" id="IPR036867">
    <property type="entry name" value="R3H_dom_sf"/>
</dbReference>
<evidence type="ECO:0000313" key="6">
    <source>
        <dbReference type="Proteomes" id="UP001158986"/>
    </source>
</evidence>
<feature type="compositionally biased region" description="Basic and acidic residues" evidence="2">
    <location>
        <begin position="349"/>
        <end position="375"/>
    </location>
</feature>
<feature type="compositionally biased region" description="Basic and acidic residues" evidence="2">
    <location>
        <begin position="404"/>
        <end position="414"/>
    </location>
</feature>
<proteinExistence type="predicted"/>
<feature type="compositionally biased region" description="Polar residues" evidence="2">
    <location>
        <begin position="336"/>
        <end position="346"/>
    </location>
</feature>
<dbReference type="EMBL" id="CAKLCB010000112">
    <property type="protein sequence ID" value="CAH0515517.1"/>
    <property type="molecule type" value="Genomic_DNA"/>
</dbReference>
<reference evidence="5 6" key="1">
    <citation type="submission" date="2021-11" db="EMBL/GenBank/DDBJ databases">
        <authorList>
            <person name="Islam A."/>
            <person name="Islam S."/>
            <person name="Flora M.S."/>
            <person name="Rahman M."/>
            <person name="Ziaur R.M."/>
            <person name="Epstein J.H."/>
            <person name="Hassan M."/>
            <person name="Klassen M."/>
            <person name="Woodard K."/>
            <person name="Webb A."/>
            <person name="Webby R.J."/>
            <person name="El Zowalaty M.E."/>
        </authorList>
    </citation>
    <scope>NUCLEOTIDE SEQUENCE [LARGE SCALE GENOMIC DNA]</scope>
    <source>
        <strain evidence="5">Pbs1</strain>
    </source>
</reference>
<keyword evidence="6" id="KW-1185">Reference proteome</keyword>
<organism evidence="5 6">
    <name type="scientific">Peronospora belbahrii</name>
    <dbReference type="NCBI Taxonomy" id="622444"/>
    <lineage>
        <taxon>Eukaryota</taxon>
        <taxon>Sar</taxon>
        <taxon>Stramenopiles</taxon>
        <taxon>Oomycota</taxon>
        <taxon>Peronosporomycetes</taxon>
        <taxon>Peronosporales</taxon>
        <taxon>Peronosporaceae</taxon>
        <taxon>Peronospora</taxon>
    </lineage>
</organism>
<dbReference type="InterPro" id="IPR001374">
    <property type="entry name" value="R3H_dom"/>
</dbReference>
<feature type="compositionally biased region" description="Polar residues" evidence="2">
    <location>
        <begin position="309"/>
        <end position="318"/>
    </location>
</feature>
<dbReference type="InterPro" id="IPR051937">
    <property type="entry name" value="R3H_domain_containing"/>
</dbReference>
<protein>
    <recommendedName>
        <fullName evidence="7">R3H domain-containing protein</fullName>
    </recommendedName>
</protein>
<dbReference type="PANTHER" id="PTHR15672">
    <property type="entry name" value="CAMP-REGULATED PHOSPHOPROTEIN 21 RELATED R3H DOMAIN CONTAINING PROTEIN"/>
    <property type="match status" value="1"/>
</dbReference>
<feature type="compositionally biased region" description="Polar residues" evidence="2">
    <location>
        <begin position="244"/>
        <end position="254"/>
    </location>
</feature>
<sequence length="536" mass="59009">MIHTSASGDCDHNEWKKTSSTTPHHHHHHSISLQASGDVHDATRALQNLDILQPRPVAHDDGGNYPPPLQFNACFPVGTATASAHGPLDPVLVAGLENARERMTLLKFEDQIVRFLKNPREPQLHFPPLSSYHRLIVHRLAQRCGLEHQTADYNSFENGSARVVTLFKTMQSAVPRILLIDLSVDRQTPTVTPAHAPKIMMRRRSALKPGANGSRNNGMDKATPSLQDRERAYAEARARIFGEDNSSNSSTAVESGSLSSPCSTTSLVHDSTDIVVSTENNDTRHESVQAPGPDRDSSKGFDRGGALSCGNSGVQTQDLHLPKEHASHNEIDKCSRASQPSATNAASWKESKVLWRNREQELNDPDFTRNHDAFRLRSSGETPSGSGSGGESPYHSNRFGMRFGHGDFHDRSYDRPYGFQYQQTGSAPLPQPPPLPMSMVSPGRGRLHVGEPDYNNRVDANLCQRSPHQQYHAQQQFQQHQSNLPPSMIMGRGGYGYPSPQGRPFARQGNWVPPHASTRAVGNSGFIADEFPPLGK</sequence>
<dbReference type="PANTHER" id="PTHR15672:SF8">
    <property type="entry name" value="PROTEIN ENCORE"/>
    <property type="match status" value="1"/>
</dbReference>
<evidence type="ECO:0000256" key="1">
    <source>
        <dbReference type="ARBA" id="ARBA00022553"/>
    </source>
</evidence>
<dbReference type="Gene3D" id="3.30.1370.50">
    <property type="entry name" value="R3H-like domain"/>
    <property type="match status" value="1"/>
</dbReference>
<keyword evidence="1" id="KW-0597">Phosphoprotein</keyword>
<evidence type="ECO:0000256" key="2">
    <source>
        <dbReference type="SAM" id="MobiDB-lite"/>
    </source>
</evidence>
<dbReference type="SMART" id="SM00393">
    <property type="entry name" value="R3H"/>
    <property type="match status" value="1"/>
</dbReference>
<feature type="domain" description="R3H" evidence="3">
    <location>
        <begin position="102"/>
        <end position="170"/>
    </location>
</feature>
<evidence type="ECO:0000259" key="4">
    <source>
        <dbReference type="PROSITE" id="PS51673"/>
    </source>
</evidence>
<gene>
    <name evidence="5" type="ORF">PBS001_LOCUS2226</name>
</gene>
<feature type="compositionally biased region" description="Low complexity" evidence="2">
    <location>
        <begin position="255"/>
        <end position="267"/>
    </location>
</feature>
<name>A0ABN8CRJ7_9STRA</name>
<dbReference type="PROSITE" id="PS51061">
    <property type="entry name" value="R3H"/>
    <property type="match status" value="1"/>
</dbReference>
<feature type="compositionally biased region" description="Basic and acidic residues" evidence="2">
    <location>
        <begin position="227"/>
        <end position="242"/>
    </location>
</feature>
<feature type="region of interest" description="Disordered" evidence="2">
    <location>
        <begin position="1"/>
        <end position="36"/>
    </location>
</feature>
<dbReference type="Pfam" id="PF01424">
    <property type="entry name" value="R3H"/>
    <property type="match status" value="1"/>
</dbReference>
<dbReference type="PROSITE" id="PS51673">
    <property type="entry name" value="SUZ"/>
    <property type="match status" value="1"/>
</dbReference>
<feature type="domain" description="SUZ" evidence="4">
    <location>
        <begin position="173"/>
        <end position="245"/>
    </location>
</feature>
<comment type="caution">
    <text evidence="5">The sequence shown here is derived from an EMBL/GenBank/DDBJ whole genome shotgun (WGS) entry which is preliminary data.</text>
</comment>
<dbReference type="Proteomes" id="UP001158986">
    <property type="component" value="Unassembled WGS sequence"/>
</dbReference>
<dbReference type="Pfam" id="PF12752">
    <property type="entry name" value="SUZ"/>
    <property type="match status" value="1"/>
</dbReference>
<evidence type="ECO:0008006" key="7">
    <source>
        <dbReference type="Google" id="ProtNLM"/>
    </source>
</evidence>
<evidence type="ECO:0000313" key="5">
    <source>
        <dbReference type="EMBL" id="CAH0515517.1"/>
    </source>
</evidence>
<feature type="compositionally biased region" description="Basic and acidic residues" evidence="2">
    <location>
        <begin position="281"/>
        <end position="302"/>
    </location>
</feature>
<dbReference type="CDD" id="cd02642">
    <property type="entry name" value="R3H_encore_like"/>
    <property type="match status" value="1"/>
</dbReference>
<accession>A0ABN8CRJ7</accession>
<feature type="region of interest" description="Disordered" evidence="2">
    <location>
        <begin position="208"/>
        <end position="434"/>
    </location>
</feature>
<evidence type="ECO:0000259" key="3">
    <source>
        <dbReference type="PROSITE" id="PS51061"/>
    </source>
</evidence>
<dbReference type="SUPFAM" id="SSF82708">
    <property type="entry name" value="R3H domain"/>
    <property type="match status" value="1"/>
</dbReference>